<proteinExistence type="predicted"/>
<organism evidence="1">
    <name type="scientific">Culex pipiens</name>
    <name type="common">House mosquito</name>
    <dbReference type="NCBI Taxonomy" id="7175"/>
    <lineage>
        <taxon>Eukaryota</taxon>
        <taxon>Metazoa</taxon>
        <taxon>Ecdysozoa</taxon>
        <taxon>Arthropoda</taxon>
        <taxon>Hexapoda</taxon>
        <taxon>Insecta</taxon>
        <taxon>Pterygota</taxon>
        <taxon>Neoptera</taxon>
        <taxon>Endopterygota</taxon>
        <taxon>Diptera</taxon>
        <taxon>Nematocera</taxon>
        <taxon>Culicoidea</taxon>
        <taxon>Culicidae</taxon>
        <taxon>Culicinae</taxon>
        <taxon>Culicini</taxon>
        <taxon>Culex</taxon>
        <taxon>Culex</taxon>
    </lineage>
</organism>
<accession>A0A8D8MM99</accession>
<dbReference type="EMBL" id="HBUE01208906">
    <property type="protein sequence ID" value="CAG6533448.1"/>
    <property type="molecule type" value="Transcribed_RNA"/>
</dbReference>
<name>A0A8D8MM99_CULPI</name>
<dbReference type="EMBL" id="HBUE01208907">
    <property type="protein sequence ID" value="CAG6533453.1"/>
    <property type="molecule type" value="Transcribed_RNA"/>
</dbReference>
<evidence type="ECO:0000313" key="1">
    <source>
        <dbReference type="EMBL" id="CAG6533453.1"/>
    </source>
</evidence>
<dbReference type="EMBL" id="HBUE01315262">
    <property type="protein sequence ID" value="CAG6585346.1"/>
    <property type="molecule type" value="Transcribed_RNA"/>
</dbReference>
<sequence>MRLLLDVGDARRHNLLGWRFHFRHLRNLWFRLLWLFLHLRDFIRLLLQLDLGHQLLPGQFHLFELLEPLGTLLQMSKSAQPFRRNFFLGFRINDIGRTGWPLLLSNSRLDRLCRTIFQLDVDWSFSCWGSSWFLFHRCRFL</sequence>
<dbReference type="EMBL" id="HBUE01315259">
    <property type="protein sequence ID" value="CAG6585333.1"/>
    <property type="molecule type" value="Transcribed_RNA"/>
</dbReference>
<dbReference type="EMBL" id="HBUE01208908">
    <property type="protein sequence ID" value="CAG6533457.1"/>
    <property type="molecule type" value="Transcribed_RNA"/>
</dbReference>
<protein>
    <submittedName>
        <fullName evidence="1">(northern house mosquito) hypothetical protein</fullName>
    </submittedName>
</protein>
<dbReference type="EMBL" id="HBUE01315256">
    <property type="protein sequence ID" value="CAG6585320.1"/>
    <property type="molecule type" value="Transcribed_RNA"/>
</dbReference>
<dbReference type="EMBL" id="HBUE01315261">
    <property type="protein sequence ID" value="CAG6585341.1"/>
    <property type="molecule type" value="Transcribed_RNA"/>
</dbReference>
<dbReference type="EMBL" id="HBUE01315260">
    <property type="protein sequence ID" value="CAG6585337.1"/>
    <property type="molecule type" value="Transcribed_RNA"/>
</dbReference>
<dbReference type="EMBL" id="HBUE01072039">
    <property type="protein sequence ID" value="CAG6473075.1"/>
    <property type="molecule type" value="Transcribed_RNA"/>
</dbReference>
<dbReference type="EMBL" id="HBUE01208911">
    <property type="protein sequence ID" value="CAG6533471.1"/>
    <property type="molecule type" value="Transcribed_RNA"/>
</dbReference>
<dbReference type="EMBL" id="HBUE01208904">
    <property type="protein sequence ID" value="CAG6533440.1"/>
    <property type="molecule type" value="Transcribed_RNA"/>
</dbReference>
<dbReference type="EMBL" id="HBUE01208905">
    <property type="protein sequence ID" value="CAG6533444.1"/>
    <property type="molecule type" value="Transcribed_RNA"/>
</dbReference>
<reference evidence="1" key="1">
    <citation type="submission" date="2021-05" db="EMBL/GenBank/DDBJ databases">
        <authorList>
            <person name="Alioto T."/>
            <person name="Alioto T."/>
            <person name="Gomez Garrido J."/>
        </authorList>
    </citation>
    <scope>NUCLEOTIDE SEQUENCE</scope>
</reference>
<dbReference type="EMBL" id="HBUE01315257">
    <property type="protein sequence ID" value="CAG6585324.1"/>
    <property type="molecule type" value="Transcribed_RNA"/>
</dbReference>
<dbReference type="EMBL" id="HBUE01315258">
    <property type="protein sequence ID" value="CAG6585328.1"/>
    <property type="molecule type" value="Transcribed_RNA"/>
</dbReference>
<dbReference type="EMBL" id="HBUE01208909">
    <property type="protein sequence ID" value="CAG6533461.1"/>
    <property type="molecule type" value="Transcribed_RNA"/>
</dbReference>
<dbReference type="EMBL" id="HBUE01208910">
    <property type="protein sequence ID" value="CAG6533466.1"/>
    <property type="molecule type" value="Transcribed_RNA"/>
</dbReference>
<dbReference type="EMBL" id="HBUE01315263">
    <property type="protein sequence ID" value="CAG6585351.1"/>
    <property type="molecule type" value="Transcribed_RNA"/>
</dbReference>
<dbReference type="AlphaFoldDB" id="A0A8D8MM99"/>